<evidence type="ECO:0000256" key="5">
    <source>
        <dbReference type="ARBA" id="ARBA00022989"/>
    </source>
</evidence>
<dbReference type="AlphaFoldDB" id="A0AAW5JNB0"/>
<dbReference type="InterPro" id="IPR004681">
    <property type="entry name" value="TRAP_DctM"/>
</dbReference>
<dbReference type="RefSeq" id="WP_256304148.1">
    <property type="nucleotide sequence ID" value="NZ_JANFYS010000019.1"/>
</dbReference>
<evidence type="ECO:0000313" key="9">
    <source>
        <dbReference type="EMBL" id="MCQ4770798.1"/>
    </source>
</evidence>
<feature type="transmembrane region" description="Helical" evidence="7">
    <location>
        <begin position="275"/>
        <end position="297"/>
    </location>
</feature>
<dbReference type="GO" id="GO:0005886">
    <property type="term" value="C:plasma membrane"/>
    <property type="evidence" value="ECO:0007669"/>
    <property type="project" value="UniProtKB-SubCell"/>
</dbReference>
<dbReference type="PANTHER" id="PTHR33362">
    <property type="entry name" value="SIALIC ACID TRAP TRANSPORTER PERMEASE PROTEIN SIAT-RELATED"/>
    <property type="match status" value="1"/>
</dbReference>
<protein>
    <submittedName>
        <fullName evidence="9">TRAP transporter large permease</fullName>
    </submittedName>
</protein>
<keyword evidence="5 7" id="KW-1133">Transmembrane helix</keyword>
<feature type="transmembrane region" description="Helical" evidence="7">
    <location>
        <begin position="166"/>
        <end position="188"/>
    </location>
</feature>
<keyword evidence="3" id="KW-0997">Cell inner membrane</keyword>
<evidence type="ECO:0000256" key="3">
    <source>
        <dbReference type="ARBA" id="ARBA00022519"/>
    </source>
</evidence>
<feature type="transmembrane region" description="Helical" evidence="7">
    <location>
        <begin position="346"/>
        <end position="367"/>
    </location>
</feature>
<evidence type="ECO:0000256" key="4">
    <source>
        <dbReference type="ARBA" id="ARBA00022692"/>
    </source>
</evidence>
<name>A0AAW5JNB0_9FIRM</name>
<feature type="domain" description="TRAP C4-dicarboxylate transport system permease DctM subunit" evidence="8">
    <location>
        <begin position="8"/>
        <end position="420"/>
    </location>
</feature>
<evidence type="ECO:0000313" key="10">
    <source>
        <dbReference type="Proteomes" id="UP001204562"/>
    </source>
</evidence>
<evidence type="ECO:0000256" key="2">
    <source>
        <dbReference type="ARBA" id="ARBA00022475"/>
    </source>
</evidence>
<reference evidence="9" key="1">
    <citation type="submission" date="2022-06" db="EMBL/GenBank/DDBJ databases">
        <title>Isolation of gut microbiota from human fecal samples.</title>
        <authorList>
            <person name="Pamer E.G."/>
            <person name="Barat B."/>
            <person name="Waligurski E."/>
            <person name="Medina S."/>
            <person name="Paddock L."/>
            <person name="Mostad J."/>
        </authorList>
    </citation>
    <scope>NUCLEOTIDE SEQUENCE</scope>
    <source>
        <strain evidence="9">DFI.9.91</strain>
    </source>
</reference>
<gene>
    <name evidence="9" type="ORF">NE579_10015</name>
</gene>
<feature type="transmembrane region" description="Helical" evidence="7">
    <location>
        <begin position="400"/>
        <end position="425"/>
    </location>
</feature>
<keyword evidence="4 7" id="KW-0812">Transmembrane</keyword>
<dbReference type="NCBIfam" id="TIGR00786">
    <property type="entry name" value="dctM"/>
    <property type="match status" value="1"/>
</dbReference>
<feature type="transmembrane region" description="Helical" evidence="7">
    <location>
        <begin position="6"/>
        <end position="31"/>
    </location>
</feature>
<comment type="subcellular location">
    <subcellularLocation>
        <location evidence="1">Cell inner membrane</location>
        <topology evidence="1">Multi-pass membrane protein</topology>
    </subcellularLocation>
</comment>
<evidence type="ECO:0000256" key="7">
    <source>
        <dbReference type="SAM" id="Phobius"/>
    </source>
</evidence>
<comment type="caution">
    <text evidence="9">The sequence shown here is derived from an EMBL/GenBank/DDBJ whole genome shotgun (WGS) entry which is preliminary data.</text>
</comment>
<dbReference type="Pfam" id="PF06808">
    <property type="entry name" value="DctM"/>
    <property type="match status" value="1"/>
</dbReference>
<dbReference type="GO" id="GO:0022857">
    <property type="term" value="F:transmembrane transporter activity"/>
    <property type="evidence" value="ECO:0007669"/>
    <property type="project" value="TreeGrafter"/>
</dbReference>
<proteinExistence type="predicted"/>
<dbReference type="EMBL" id="JANFYS010000019">
    <property type="protein sequence ID" value="MCQ4770798.1"/>
    <property type="molecule type" value="Genomic_DNA"/>
</dbReference>
<sequence length="435" mass="46048">MISIAISIIILIGCLVVGMPIPFAFGGAFLWITYTLGFNPNTLLASGYTQINSTILLAIPLFVLAGKVMEKGRIGDALIGLVERFVGRFKSGLGAVAVITSAVFGSISGSASATLSCIGALMEPRLTRAGYEKGYTAALLAAACPLGLLIPPSSAQVLYAWSSGTSVLACFTATIVPGLILVALLCLVNMVMTKKFDIVQPPKENFQTWGRNTARSTLRAIPALIMPVIILGGIYGGIMTATEAAAISVAYAIPCGMFIYKGLKGDGLHQALTESACATGVIMVMFFMVMIFSKLLTMQNVPAQIAQALLSITDNKYLILLMVNIFMVIIGMLMDDTSGILLCTPILLPIVQGIGIHPVHFAAILGVNLGMGNITPPTAPMLYLSGRVCGAKINKMLSPIMIFILFAWIPTLLITTYIPAVATFLPKLMMPQIFG</sequence>
<feature type="transmembrane region" description="Helical" evidence="7">
    <location>
        <begin position="317"/>
        <end position="334"/>
    </location>
</feature>
<dbReference type="InterPro" id="IPR010656">
    <property type="entry name" value="DctM"/>
</dbReference>
<feature type="transmembrane region" description="Helical" evidence="7">
    <location>
        <begin position="43"/>
        <end position="65"/>
    </location>
</feature>
<dbReference type="PIRSF" id="PIRSF006066">
    <property type="entry name" value="HI0050"/>
    <property type="match status" value="1"/>
</dbReference>
<organism evidence="9 10">
    <name type="scientific">Intestinimonas massiliensis</name>
    <name type="common">ex Afouda et al. 2020</name>
    <dbReference type="NCBI Taxonomy" id="1673721"/>
    <lineage>
        <taxon>Bacteria</taxon>
        <taxon>Bacillati</taxon>
        <taxon>Bacillota</taxon>
        <taxon>Clostridia</taxon>
        <taxon>Eubacteriales</taxon>
        <taxon>Intestinimonas</taxon>
    </lineage>
</organism>
<evidence type="ECO:0000259" key="8">
    <source>
        <dbReference type="Pfam" id="PF06808"/>
    </source>
</evidence>
<keyword evidence="6 7" id="KW-0472">Membrane</keyword>
<evidence type="ECO:0000256" key="6">
    <source>
        <dbReference type="ARBA" id="ARBA00023136"/>
    </source>
</evidence>
<accession>A0AAW5JNB0</accession>
<feature type="transmembrane region" description="Helical" evidence="7">
    <location>
        <begin position="220"/>
        <end position="238"/>
    </location>
</feature>
<dbReference type="Proteomes" id="UP001204562">
    <property type="component" value="Unassembled WGS sequence"/>
</dbReference>
<feature type="transmembrane region" description="Helical" evidence="7">
    <location>
        <begin position="134"/>
        <end position="154"/>
    </location>
</feature>
<keyword evidence="2" id="KW-1003">Cell membrane</keyword>
<dbReference type="PANTHER" id="PTHR33362:SF2">
    <property type="entry name" value="TRAP TRANSPORTER LARGE PERMEASE PROTEIN"/>
    <property type="match status" value="1"/>
</dbReference>
<evidence type="ECO:0000256" key="1">
    <source>
        <dbReference type="ARBA" id="ARBA00004429"/>
    </source>
</evidence>